<evidence type="ECO:0000256" key="2">
    <source>
        <dbReference type="SAM" id="MobiDB-lite"/>
    </source>
</evidence>
<gene>
    <name evidence="3" type="ORF">Aory04_000343300</name>
</gene>
<name>A0AAN4YE99_ASPOZ</name>
<dbReference type="Proteomes" id="UP001165205">
    <property type="component" value="Unassembled WGS sequence"/>
</dbReference>
<dbReference type="InterPro" id="IPR015943">
    <property type="entry name" value="WD40/YVTN_repeat-like_dom_sf"/>
</dbReference>
<comment type="caution">
    <text evidence="3">The sequence shown here is derived from an EMBL/GenBank/DDBJ whole genome shotgun (WGS) entry which is preliminary data.</text>
</comment>
<evidence type="ECO:0000313" key="4">
    <source>
        <dbReference type="Proteomes" id="UP001165205"/>
    </source>
</evidence>
<dbReference type="InterPro" id="IPR036322">
    <property type="entry name" value="WD40_repeat_dom_sf"/>
</dbReference>
<feature type="compositionally biased region" description="Basic and acidic residues" evidence="2">
    <location>
        <begin position="17"/>
        <end position="26"/>
    </location>
</feature>
<dbReference type="EMBL" id="BSYA01000028">
    <property type="protein sequence ID" value="GMG26668.1"/>
    <property type="molecule type" value="Genomic_DNA"/>
</dbReference>
<dbReference type="InterPro" id="IPR001680">
    <property type="entry name" value="WD40_rpt"/>
</dbReference>
<protein>
    <submittedName>
        <fullName evidence="3">Unnamed protein product</fullName>
    </submittedName>
</protein>
<keyword evidence="1" id="KW-0853">WD repeat</keyword>
<feature type="region of interest" description="Disordered" evidence="2">
    <location>
        <begin position="1"/>
        <end position="36"/>
    </location>
</feature>
<organism evidence="3 4">
    <name type="scientific">Aspergillus oryzae</name>
    <name type="common">Yellow koji mold</name>
    <dbReference type="NCBI Taxonomy" id="5062"/>
    <lineage>
        <taxon>Eukaryota</taxon>
        <taxon>Fungi</taxon>
        <taxon>Dikarya</taxon>
        <taxon>Ascomycota</taxon>
        <taxon>Pezizomycotina</taxon>
        <taxon>Eurotiomycetes</taxon>
        <taxon>Eurotiomycetidae</taxon>
        <taxon>Eurotiales</taxon>
        <taxon>Aspergillaceae</taxon>
        <taxon>Aspergillus</taxon>
        <taxon>Aspergillus subgen. Circumdati</taxon>
    </lineage>
</organism>
<evidence type="ECO:0000313" key="3">
    <source>
        <dbReference type="EMBL" id="GMG26668.1"/>
    </source>
</evidence>
<feature type="compositionally biased region" description="Basic and acidic residues" evidence="2">
    <location>
        <begin position="1"/>
        <end position="10"/>
    </location>
</feature>
<dbReference type="PANTHER" id="PTHR44156">
    <property type="entry name" value="SUPERNUMERARY LIMBS, ISOFORM B-RELATED"/>
    <property type="match status" value="1"/>
</dbReference>
<feature type="repeat" description="WD" evidence="1">
    <location>
        <begin position="82"/>
        <end position="104"/>
    </location>
</feature>
<proteinExistence type="predicted"/>
<accession>A0AAN4YE99</accession>
<dbReference type="PROSITE" id="PS50082">
    <property type="entry name" value="WD_REPEATS_2"/>
    <property type="match status" value="1"/>
</dbReference>
<sequence length="240" mass="25729">MDHTVLHESDSTSEIDEQTKTWESDPRSITTHLTDDDANDSNAMIECGIGHRVQASRSVLALVLDDDCVFAGLQGGDIVEVLITGAGDGVVKLWSLDQDKTNAAPSQMAKLQNGDPVLSIAVDGSFLYCGLAGGALNIWNLDSHQLVKRITRHTGDLWAVDIIHGVAVCGDSNGIVKEVGSWAAHEGTMLASAAGRHKDRFIYASGGNDNTVGIWDLTDVSLKQNELPPINNGKRRCDPE</sequence>
<dbReference type="Gene3D" id="2.130.10.10">
    <property type="entry name" value="YVTN repeat-like/Quinoprotein amine dehydrogenase"/>
    <property type="match status" value="1"/>
</dbReference>
<reference evidence="3" key="1">
    <citation type="submission" date="2023-04" db="EMBL/GenBank/DDBJ databases">
        <title>Aspergillus oryzae NBRC 4228.</title>
        <authorList>
            <person name="Ichikawa N."/>
            <person name="Sato H."/>
            <person name="Tonouchi N."/>
        </authorList>
    </citation>
    <scope>NUCLEOTIDE SEQUENCE</scope>
    <source>
        <strain evidence="3">NBRC 4228</strain>
    </source>
</reference>
<dbReference type="AlphaFoldDB" id="A0AAN4YE99"/>
<dbReference type="SMART" id="SM00320">
    <property type="entry name" value="WD40"/>
    <property type="match status" value="3"/>
</dbReference>
<evidence type="ECO:0000256" key="1">
    <source>
        <dbReference type="PROSITE-ProRule" id="PRU00221"/>
    </source>
</evidence>
<dbReference type="SUPFAM" id="SSF50978">
    <property type="entry name" value="WD40 repeat-like"/>
    <property type="match status" value="1"/>
</dbReference>
<dbReference type="InterPro" id="IPR053299">
    <property type="entry name" value="ASTRA_WD_repeat"/>
</dbReference>